<name>A0ABQ3XCT9_9ACTN</name>
<accession>A0ABQ3XCT9</accession>
<gene>
    <name evidence="1" type="ORF">Aco03nite_047000</name>
</gene>
<proteinExistence type="predicted"/>
<sequence>MIDAGEQAVVASGTVSFQGEPAFPGLEDRLDPSAGSEQGLLCGGAYGVGCGVGAFRAYEVDVLPVAEPVELRAGEPAVGQDDLPGGDQC</sequence>
<keyword evidence="2" id="KW-1185">Reference proteome</keyword>
<dbReference type="Proteomes" id="UP000612282">
    <property type="component" value="Unassembled WGS sequence"/>
</dbReference>
<organism evidence="1 2">
    <name type="scientific">Actinoplanes couchii</name>
    <dbReference type="NCBI Taxonomy" id="403638"/>
    <lineage>
        <taxon>Bacteria</taxon>
        <taxon>Bacillati</taxon>
        <taxon>Actinomycetota</taxon>
        <taxon>Actinomycetes</taxon>
        <taxon>Micromonosporales</taxon>
        <taxon>Micromonosporaceae</taxon>
        <taxon>Actinoplanes</taxon>
    </lineage>
</organism>
<evidence type="ECO:0000313" key="1">
    <source>
        <dbReference type="EMBL" id="GID56296.1"/>
    </source>
</evidence>
<comment type="caution">
    <text evidence="1">The sequence shown here is derived from an EMBL/GenBank/DDBJ whole genome shotgun (WGS) entry which is preliminary data.</text>
</comment>
<reference evidence="1 2" key="1">
    <citation type="submission" date="2021-01" db="EMBL/GenBank/DDBJ databases">
        <title>Whole genome shotgun sequence of Actinoplanes couchii NBRC 106145.</title>
        <authorList>
            <person name="Komaki H."/>
            <person name="Tamura T."/>
        </authorList>
    </citation>
    <scope>NUCLEOTIDE SEQUENCE [LARGE SCALE GENOMIC DNA]</scope>
    <source>
        <strain evidence="1 2">NBRC 106145</strain>
    </source>
</reference>
<protein>
    <submittedName>
        <fullName evidence="1">Uncharacterized protein</fullName>
    </submittedName>
</protein>
<evidence type="ECO:0000313" key="2">
    <source>
        <dbReference type="Proteomes" id="UP000612282"/>
    </source>
</evidence>
<dbReference type="EMBL" id="BOMG01000057">
    <property type="protein sequence ID" value="GID56296.1"/>
    <property type="molecule type" value="Genomic_DNA"/>
</dbReference>